<dbReference type="EMBL" id="DS547124">
    <property type="protein sequence ID" value="EDR03399.1"/>
    <property type="molecule type" value="Genomic_DNA"/>
</dbReference>
<organism evidence="2">
    <name type="scientific">Laccaria bicolor (strain S238N-H82 / ATCC MYA-4686)</name>
    <name type="common">Bicoloured deceiver</name>
    <name type="synonym">Laccaria laccata var. bicolor</name>
    <dbReference type="NCBI Taxonomy" id="486041"/>
    <lineage>
        <taxon>Eukaryota</taxon>
        <taxon>Fungi</taxon>
        <taxon>Dikarya</taxon>
        <taxon>Basidiomycota</taxon>
        <taxon>Agaricomycotina</taxon>
        <taxon>Agaricomycetes</taxon>
        <taxon>Agaricomycetidae</taxon>
        <taxon>Agaricales</taxon>
        <taxon>Agaricineae</taxon>
        <taxon>Hydnangiaceae</taxon>
        <taxon>Laccaria</taxon>
    </lineage>
</organism>
<dbReference type="RefSeq" id="XP_001885855.1">
    <property type="nucleotide sequence ID" value="XM_001885820.1"/>
</dbReference>
<dbReference type="KEGG" id="lbc:LACBIDRAFT_331487"/>
<dbReference type="AlphaFoldDB" id="B0DPM1"/>
<gene>
    <name evidence="1" type="ORF">LACBIDRAFT_331487</name>
</gene>
<accession>B0DPM1</accession>
<evidence type="ECO:0000313" key="2">
    <source>
        <dbReference type="Proteomes" id="UP000001194"/>
    </source>
</evidence>
<dbReference type="Proteomes" id="UP000001194">
    <property type="component" value="Unassembled WGS sequence"/>
</dbReference>
<proteinExistence type="predicted"/>
<dbReference type="OrthoDB" id="2985369at2759"/>
<dbReference type="GeneID" id="6081552"/>
<name>B0DPM1_LACBS</name>
<keyword evidence="2" id="KW-1185">Reference proteome</keyword>
<dbReference type="HOGENOM" id="CLU_531169_0_0_1"/>
<protein>
    <submittedName>
        <fullName evidence="1">Predicted protein</fullName>
    </submittedName>
</protein>
<dbReference type="InParanoid" id="B0DPM1"/>
<reference evidence="1 2" key="1">
    <citation type="journal article" date="2008" name="Nature">
        <title>The genome of Laccaria bicolor provides insights into mycorrhizal symbiosis.</title>
        <authorList>
            <person name="Martin F."/>
            <person name="Aerts A."/>
            <person name="Ahren D."/>
            <person name="Brun A."/>
            <person name="Danchin E.G.J."/>
            <person name="Duchaussoy F."/>
            <person name="Gibon J."/>
            <person name="Kohler A."/>
            <person name="Lindquist E."/>
            <person name="Pereda V."/>
            <person name="Salamov A."/>
            <person name="Shapiro H.J."/>
            <person name="Wuyts J."/>
            <person name="Blaudez D."/>
            <person name="Buee M."/>
            <person name="Brokstein P."/>
            <person name="Canbaeck B."/>
            <person name="Cohen D."/>
            <person name="Courty P.E."/>
            <person name="Coutinho P.M."/>
            <person name="Delaruelle C."/>
            <person name="Detter J.C."/>
            <person name="Deveau A."/>
            <person name="DiFazio S."/>
            <person name="Duplessis S."/>
            <person name="Fraissinet-Tachet L."/>
            <person name="Lucic E."/>
            <person name="Frey-Klett P."/>
            <person name="Fourrey C."/>
            <person name="Feussner I."/>
            <person name="Gay G."/>
            <person name="Grimwood J."/>
            <person name="Hoegger P.J."/>
            <person name="Jain P."/>
            <person name="Kilaru S."/>
            <person name="Labbe J."/>
            <person name="Lin Y.C."/>
            <person name="Legue V."/>
            <person name="Le Tacon F."/>
            <person name="Marmeisse R."/>
            <person name="Melayah D."/>
            <person name="Montanini B."/>
            <person name="Muratet M."/>
            <person name="Nehls U."/>
            <person name="Niculita-Hirzel H."/>
            <person name="Oudot-Le Secq M.P."/>
            <person name="Peter M."/>
            <person name="Quesneville H."/>
            <person name="Rajashekar B."/>
            <person name="Reich M."/>
            <person name="Rouhier N."/>
            <person name="Schmutz J."/>
            <person name="Yin T."/>
            <person name="Chalot M."/>
            <person name="Henrissat B."/>
            <person name="Kuees U."/>
            <person name="Lucas S."/>
            <person name="Van de Peer Y."/>
            <person name="Podila G.K."/>
            <person name="Polle A."/>
            <person name="Pukkila P.J."/>
            <person name="Richardson P.M."/>
            <person name="Rouze P."/>
            <person name="Sanders I.R."/>
            <person name="Stajich J.E."/>
            <person name="Tunlid A."/>
            <person name="Tuskan G."/>
            <person name="Grigoriev I.V."/>
        </authorList>
    </citation>
    <scope>NUCLEOTIDE SEQUENCE [LARGE SCALE GENOMIC DNA]</scope>
    <source>
        <strain evidence="2">S238N-H82 / ATCC MYA-4686</strain>
    </source>
</reference>
<sequence length="502" mass="56602">MQDIIMFDTDELYFDVLDLITAFSKLSLKDPPIYNVPNDILYILFRLVCAGPPSLETLKQALALTHVCGSWRALAIHIPHLWTYARMFHKTSLGHFDKGPHNRVMVVNSLLKRSARLPFEFHFLRAEFVDICWNAGSDVAPMFEQAFSARSVGCEKLRVAIPSNRHMDMLLDVVKGMKMPVLKRVEWNIVGGERLNVDLEPREEVEDPVYGPDVRMFGWHALKPGYPLPKYHSLLGWLGATYRITTLSIKYLPGVTPATLHPVLLASKDTLVYLALYNHQPVGETESAIQLEPVSLPKLERVDLGYIKPTVLLGFVKLLLLPAVKHLSVRDFGGCPETNGQITPKHYGGIGEEWNTNRSKDAYQLLVGLVDSVIAAQSKDRALVKLDMYGVMCRTTTRLLVLEPLRELVLGLHSLAMVQCDGRFPQLLNIITYGCSPRHLKSLKDLVMTGHPVHTMLLDYLRTRKSVDLPKLKSLGVCTRMAAFTHFFEEFVEAQPQVVVES</sequence>
<evidence type="ECO:0000313" key="1">
    <source>
        <dbReference type="EMBL" id="EDR03399.1"/>
    </source>
</evidence>